<sequence>MEMQIPLEILNGFADLSELKPLEIPPQLEKSVKKGLKIPSQAKEGLEFTSHLSEMIYDSGMPGVGILKLQGQSSKISL</sequence>
<dbReference type="AlphaFoldDB" id="A0A151M2X8"/>
<protein>
    <submittedName>
        <fullName evidence="1">Uncharacterized protein</fullName>
    </submittedName>
</protein>
<dbReference type="EMBL" id="AKHW03006769">
    <property type="protein sequence ID" value="KYO18869.1"/>
    <property type="molecule type" value="Genomic_DNA"/>
</dbReference>
<dbReference type="Proteomes" id="UP000050525">
    <property type="component" value="Unassembled WGS sequence"/>
</dbReference>
<evidence type="ECO:0000313" key="1">
    <source>
        <dbReference type="EMBL" id="KYO18869.1"/>
    </source>
</evidence>
<keyword evidence="2" id="KW-1185">Reference proteome</keyword>
<proteinExistence type="predicted"/>
<gene>
    <name evidence="1" type="ORF">Y1Q_0018855</name>
</gene>
<evidence type="ECO:0000313" key="2">
    <source>
        <dbReference type="Proteomes" id="UP000050525"/>
    </source>
</evidence>
<comment type="caution">
    <text evidence="1">The sequence shown here is derived from an EMBL/GenBank/DDBJ whole genome shotgun (WGS) entry which is preliminary data.</text>
</comment>
<organism evidence="1 2">
    <name type="scientific">Alligator mississippiensis</name>
    <name type="common">American alligator</name>
    <dbReference type="NCBI Taxonomy" id="8496"/>
    <lineage>
        <taxon>Eukaryota</taxon>
        <taxon>Metazoa</taxon>
        <taxon>Chordata</taxon>
        <taxon>Craniata</taxon>
        <taxon>Vertebrata</taxon>
        <taxon>Euteleostomi</taxon>
        <taxon>Archelosauria</taxon>
        <taxon>Archosauria</taxon>
        <taxon>Crocodylia</taxon>
        <taxon>Alligatoridae</taxon>
        <taxon>Alligatorinae</taxon>
        <taxon>Alligator</taxon>
    </lineage>
</organism>
<name>A0A151M2X8_ALLMI</name>
<accession>A0A151M2X8</accession>
<reference evidence="1 2" key="1">
    <citation type="journal article" date="2012" name="Genome Biol.">
        <title>Sequencing three crocodilian genomes to illuminate the evolution of archosaurs and amniotes.</title>
        <authorList>
            <person name="St John J.A."/>
            <person name="Braun E.L."/>
            <person name="Isberg S.R."/>
            <person name="Miles L.G."/>
            <person name="Chong A.Y."/>
            <person name="Gongora J."/>
            <person name="Dalzell P."/>
            <person name="Moran C."/>
            <person name="Bed'hom B."/>
            <person name="Abzhanov A."/>
            <person name="Burgess S.C."/>
            <person name="Cooksey A.M."/>
            <person name="Castoe T.A."/>
            <person name="Crawford N.G."/>
            <person name="Densmore L.D."/>
            <person name="Drew J.C."/>
            <person name="Edwards S.V."/>
            <person name="Faircloth B.C."/>
            <person name="Fujita M.K."/>
            <person name="Greenwold M.J."/>
            <person name="Hoffmann F.G."/>
            <person name="Howard J.M."/>
            <person name="Iguchi T."/>
            <person name="Janes D.E."/>
            <person name="Khan S.Y."/>
            <person name="Kohno S."/>
            <person name="de Koning A.J."/>
            <person name="Lance S.L."/>
            <person name="McCarthy F.M."/>
            <person name="McCormack J.E."/>
            <person name="Merchant M.E."/>
            <person name="Peterson D.G."/>
            <person name="Pollock D.D."/>
            <person name="Pourmand N."/>
            <person name="Raney B.J."/>
            <person name="Roessler K.A."/>
            <person name="Sanford J.R."/>
            <person name="Sawyer R.H."/>
            <person name="Schmidt C.J."/>
            <person name="Triplett E.W."/>
            <person name="Tuberville T.D."/>
            <person name="Venegas-Anaya M."/>
            <person name="Howard J.T."/>
            <person name="Jarvis E.D."/>
            <person name="Guillette L.J.Jr."/>
            <person name="Glenn T.C."/>
            <person name="Green R.E."/>
            <person name="Ray D.A."/>
        </authorList>
    </citation>
    <scope>NUCLEOTIDE SEQUENCE [LARGE SCALE GENOMIC DNA]</scope>
    <source>
        <strain evidence="1">KSC_2009_1</strain>
    </source>
</reference>